<organism evidence="3 4">
    <name type="scientific">Pseudaquabacterium rugosum</name>
    <dbReference type="NCBI Taxonomy" id="2984194"/>
    <lineage>
        <taxon>Bacteria</taxon>
        <taxon>Pseudomonadati</taxon>
        <taxon>Pseudomonadota</taxon>
        <taxon>Betaproteobacteria</taxon>
        <taxon>Burkholderiales</taxon>
        <taxon>Sphaerotilaceae</taxon>
        <taxon>Pseudaquabacterium</taxon>
    </lineage>
</organism>
<protein>
    <submittedName>
        <fullName evidence="3">BON domain-containing protein</fullName>
    </submittedName>
</protein>
<feature type="domain" description="BON" evidence="2">
    <location>
        <begin position="37"/>
        <end position="107"/>
    </location>
</feature>
<evidence type="ECO:0000259" key="2">
    <source>
        <dbReference type="PROSITE" id="PS50914"/>
    </source>
</evidence>
<sequence>MRTPSLNTRFLRLSAVAAALIGGLGAAQAAVTVAQTDDVVLAERVAGVLQAAPALNAAATDLRISVQGGEVRLAGWVAQPQDVVLAQRIAAATPGVDRAVGQPRVWSTETGVRAAAAPVDAELAPRIRVAQAVAGTPDGATAHRVAHALRHNLAVASGATDVWVSADQGVVQLNGWLPNADVEAAAIEAAAQVPGVQAVDADVHLWSTGSQAIARPLTPVAPPAPAIVASSPADLALGAEVRAALARTAPFQENASSLTVAVRQGQVQLGGWVAYADDVQLAGRTAAAVPGVQAVSTRLHSWSSDAR</sequence>
<feature type="domain" description="BON" evidence="2">
    <location>
        <begin position="233"/>
        <end position="303"/>
    </location>
</feature>
<dbReference type="InterPro" id="IPR007055">
    <property type="entry name" value="BON_dom"/>
</dbReference>
<evidence type="ECO:0000256" key="1">
    <source>
        <dbReference type="SAM" id="SignalP"/>
    </source>
</evidence>
<dbReference type="Gene3D" id="3.30.1340.30">
    <property type="match status" value="2"/>
</dbReference>
<dbReference type="InterPro" id="IPR051686">
    <property type="entry name" value="Lipoprotein_DolP"/>
</dbReference>
<feature type="domain" description="BON" evidence="2">
    <location>
        <begin position="137"/>
        <end position="207"/>
    </location>
</feature>
<feature type="chain" id="PRO_5046317027" evidence="1">
    <location>
        <begin position="30"/>
        <end position="307"/>
    </location>
</feature>
<dbReference type="Pfam" id="PF04972">
    <property type="entry name" value="BON"/>
    <property type="match status" value="3"/>
</dbReference>
<reference evidence="3 4" key="1">
    <citation type="submission" date="2024-04" db="EMBL/GenBank/DDBJ databases">
        <title>Novel species of the genus Ideonella isolated from streams.</title>
        <authorList>
            <person name="Lu H."/>
        </authorList>
    </citation>
    <scope>NUCLEOTIDE SEQUENCE [LARGE SCALE GENOMIC DNA]</scope>
    <source>
        <strain evidence="3 4">BYS139W</strain>
    </source>
</reference>
<dbReference type="PANTHER" id="PTHR34606:SF15">
    <property type="entry name" value="BON DOMAIN-CONTAINING PROTEIN"/>
    <property type="match status" value="1"/>
</dbReference>
<keyword evidence="4" id="KW-1185">Reference proteome</keyword>
<keyword evidence="1" id="KW-0732">Signal</keyword>
<evidence type="ECO:0000313" key="3">
    <source>
        <dbReference type="EMBL" id="MEK8027811.1"/>
    </source>
</evidence>
<evidence type="ECO:0000313" key="4">
    <source>
        <dbReference type="Proteomes" id="UP001368500"/>
    </source>
</evidence>
<dbReference type="EMBL" id="JBBUTF010000017">
    <property type="protein sequence ID" value="MEK8027811.1"/>
    <property type="molecule type" value="Genomic_DNA"/>
</dbReference>
<comment type="caution">
    <text evidence="3">The sequence shown here is derived from an EMBL/GenBank/DDBJ whole genome shotgun (WGS) entry which is preliminary data.</text>
</comment>
<feature type="signal peptide" evidence="1">
    <location>
        <begin position="1"/>
        <end position="29"/>
    </location>
</feature>
<proteinExistence type="predicted"/>
<dbReference type="PROSITE" id="PS50914">
    <property type="entry name" value="BON"/>
    <property type="match status" value="3"/>
</dbReference>
<dbReference type="PANTHER" id="PTHR34606">
    <property type="entry name" value="BON DOMAIN-CONTAINING PROTEIN"/>
    <property type="match status" value="1"/>
</dbReference>
<dbReference type="RefSeq" id="WP_341375593.1">
    <property type="nucleotide sequence ID" value="NZ_JBBUTF010000017.1"/>
</dbReference>
<accession>A0ABU9BDT0</accession>
<name>A0ABU9BDT0_9BURK</name>
<dbReference type="Proteomes" id="UP001368500">
    <property type="component" value="Unassembled WGS sequence"/>
</dbReference>
<gene>
    <name evidence="3" type="ORF">AACH11_17755</name>
</gene>